<feature type="transmembrane region" description="Helical" evidence="6">
    <location>
        <begin position="263"/>
        <end position="282"/>
    </location>
</feature>
<dbReference type="Pfam" id="PF07690">
    <property type="entry name" value="MFS_1"/>
    <property type="match status" value="2"/>
</dbReference>
<dbReference type="InterPro" id="IPR036259">
    <property type="entry name" value="MFS_trans_sf"/>
</dbReference>
<sequence length="387" mass="41110">MTKFIYIILVVAFIDTFIQLPIITPYALSLGASETLVGGIVAIYSLANMVGNIIGGHWVDRFGRKRMLYMGMLAVGGVLLLYSLAQTGGQLFFARLLHGLAGGVLIPAAFALIGDQAKARQSRKPMAFAGASIGIAAITGPAIGGILAAQSRTEYVFILVAILFFLSVGLTIKFVPESIKATSRQRVSWGHVGPLLKNVSLMQACLAAFALMVSNGTLAFALPLLVTQLGLTSAATGMLLSIYGITALFIFITPLNKVYERLYPGRLVVLGLGLIGVSLMLLSFIHTLSLAVVLMVTYGIGFAFVFPSMNQMVSTASQDEDRGKAYGIFYAVFSLGVVAGSFISGVVTELLGVPFIVSGCLMLVCSVLLVWLSQKRITESYAVKRGA</sequence>
<keyword evidence="5 6" id="KW-0472">Membrane</keyword>
<dbReference type="InterPro" id="IPR001958">
    <property type="entry name" value="Tet-R_TetA/multi-R_MdtG-like"/>
</dbReference>
<feature type="transmembrane region" description="Helical" evidence="6">
    <location>
        <begin position="155"/>
        <end position="176"/>
    </location>
</feature>
<feature type="transmembrane region" description="Helical" evidence="6">
    <location>
        <begin position="231"/>
        <end position="251"/>
    </location>
</feature>
<keyword evidence="2" id="KW-0813">Transport</keyword>
<evidence type="ECO:0000256" key="5">
    <source>
        <dbReference type="ARBA" id="ARBA00023136"/>
    </source>
</evidence>
<dbReference type="EMBL" id="LILD01000003">
    <property type="protein sequence ID" value="KOO36840.1"/>
    <property type="molecule type" value="Genomic_DNA"/>
</dbReference>
<evidence type="ECO:0000256" key="6">
    <source>
        <dbReference type="SAM" id="Phobius"/>
    </source>
</evidence>
<dbReference type="Gene3D" id="1.20.1250.20">
    <property type="entry name" value="MFS general substrate transporter like domains"/>
    <property type="match status" value="1"/>
</dbReference>
<accession>A0A0M0KDC2</accession>
<dbReference type="PRINTS" id="PR01035">
    <property type="entry name" value="TCRTETA"/>
</dbReference>
<evidence type="ECO:0000256" key="1">
    <source>
        <dbReference type="ARBA" id="ARBA00004651"/>
    </source>
</evidence>
<evidence type="ECO:0000313" key="8">
    <source>
        <dbReference type="EMBL" id="KOO36840.1"/>
    </source>
</evidence>
<proteinExistence type="predicted"/>
<dbReference type="SUPFAM" id="SSF103473">
    <property type="entry name" value="MFS general substrate transporter"/>
    <property type="match status" value="1"/>
</dbReference>
<dbReference type="InterPro" id="IPR020846">
    <property type="entry name" value="MFS_dom"/>
</dbReference>
<dbReference type="PROSITE" id="PS50850">
    <property type="entry name" value="MFS"/>
    <property type="match status" value="1"/>
</dbReference>
<evidence type="ECO:0000259" key="7">
    <source>
        <dbReference type="PROSITE" id="PS50850"/>
    </source>
</evidence>
<gene>
    <name evidence="8" type="ORF">AMD02_15635</name>
</gene>
<reference evidence="8" key="1">
    <citation type="submission" date="2015-08" db="EMBL/GenBank/DDBJ databases">
        <title>Complete DNA Sequence of Pseudomonas syringae pv. actinidiae, the Causal Agent of Kiwifruit Canker Disease.</title>
        <authorList>
            <person name="Rikkerink E.H.A."/>
            <person name="Fineran P.C."/>
        </authorList>
    </citation>
    <scope>NUCLEOTIDE SEQUENCE</scope>
    <source>
        <strain evidence="8">DSM 13666</strain>
    </source>
</reference>
<protein>
    <submittedName>
        <fullName evidence="8">Multidrug transporter</fullName>
    </submittedName>
</protein>
<feature type="transmembrane region" description="Helical" evidence="6">
    <location>
        <begin position="126"/>
        <end position="149"/>
    </location>
</feature>
<dbReference type="CDD" id="cd17325">
    <property type="entry name" value="MFS_MdtG_SLC18_like"/>
    <property type="match status" value="1"/>
</dbReference>
<comment type="caution">
    <text evidence="8">The sequence shown here is derived from an EMBL/GenBank/DDBJ whole genome shotgun (WGS) entry which is preliminary data.</text>
</comment>
<feature type="transmembrane region" description="Helical" evidence="6">
    <location>
        <begin position="204"/>
        <end position="225"/>
    </location>
</feature>
<organism evidence="8">
    <name type="scientific">Halalkalibacterium halodurans</name>
    <name type="common">Bacillus halodurans</name>
    <dbReference type="NCBI Taxonomy" id="86665"/>
    <lineage>
        <taxon>Bacteria</taxon>
        <taxon>Bacillati</taxon>
        <taxon>Bacillota</taxon>
        <taxon>Bacilli</taxon>
        <taxon>Bacillales</taxon>
        <taxon>Bacillaceae</taxon>
        <taxon>Halalkalibacterium (ex Joshi et al. 2022)</taxon>
    </lineage>
</organism>
<dbReference type="PANTHER" id="PTHR23506">
    <property type="entry name" value="GH10249P"/>
    <property type="match status" value="1"/>
</dbReference>
<name>A0A0M0KDC2_ALKHA</name>
<feature type="transmembrane region" description="Helical" evidence="6">
    <location>
        <begin position="288"/>
        <end position="306"/>
    </location>
</feature>
<dbReference type="RefSeq" id="WP_053432083.1">
    <property type="nucleotide sequence ID" value="NZ_LILD02000051.1"/>
</dbReference>
<keyword evidence="4 6" id="KW-1133">Transmembrane helix</keyword>
<feature type="transmembrane region" description="Helical" evidence="6">
    <location>
        <begin position="327"/>
        <end position="347"/>
    </location>
</feature>
<feature type="transmembrane region" description="Helical" evidence="6">
    <location>
        <begin position="36"/>
        <end position="55"/>
    </location>
</feature>
<dbReference type="PATRIC" id="fig|136160.3.peg.4072"/>
<feature type="domain" description="Major facilitator superfamily (MFS) profile" evidence="7">
    <location>
        <begin position="1"/>
        <end position="377"/>
    </location>
</feature>
<dbReference type="GO" id="GO:0005886">
    <property type="term" value="C:plasma membrane"/>
    <property type="evidence" value="ECO:0007669"/>
    <property type="project" value="UniProtKB-SubCell"/>
</dbReference>
<dbReference type="PANTHER" id="PTHR23506:SF23">
    <property type="entry name" value="GH10249P"/>
    <property type="match status" value="1"/>
</dbReference>
<feature type="transmembrane region" description="Helical" evidence="6">
    <location>
        <begin position="353"/>
        <end position="372"/>
    </location>
</feature>
<dbReference type="InterPro" id="IPR011701">
    <property type="entry name" value="MFS"/>
</dbReference>
<feature type="transmembrane region" description="Helical" evidence="6">
    <location>
        <begin position="91"/>
        <end position="114"/>
    </location>
</feature>
<feature type="transmembrane region" description="Helical" evidence="6">
    <location>
        <begin position="5"/>
        <end position="24"/>
    </location>
</feature>
<dbReference type="InterPro" id="IPR050930">
    <property type="entry name" value="MFS_Vesicular_Transporter"/>
</dbReference>
<evidence type="ECO:0000256" key="4">
    <source>
        <dbReference type="ARBA" id="ARBA00022989"/>
    </source>
</evidence>
<dbReference type="AlphaFoldDB" id="A0A0M0KDC2"/>
<evidence type="ECO:0000256" key="2">
    <source>
        <dbReference type="ARBA" id="ARBA00022448"/>
    </source>
</evidence>
<evidence type="ECO:0000256" key="3">
    <source>
        <dbReference type="ARBA" id="ARBA00022692"/>
    </source>
</evidence>
<keyword evidence="3 6" id="KW-0812">Transmembrane</keyword>
<comment type="subcellular location">
    <subcellularLocation>
        <location evidence="1">Cell membrane</location>
        <topology evidence="1">Multi-pass membrane protein</topology>
    </subcellularLocation>
</comment>
<dbReference type="GO" id="GO:0022857">
    <property type="term" value="F:transmembrane transporter activity"/>
    <property type="evidence" value="ECO:0007669"/>
    <property type="project" value="InterPro"/>
</dbReference>
<feature type="transmembrane region" description="Helical" evidence="6">
    <location>
        <begin position="67"/>
        <end position="85"/>
    </location>
</feature>